<dbReference type="GO" id="GO:0000030">
    <property type="term" value="F:mannosyltransferase activity"/>
    <property type="evidence" value="ECO:0007669"/>
    <property type="project" value="TreeGrafter"/>
</dbReference>
<keyword evidence="1" id="KW-0808">Transferase</keyword>
<dbReference type="InterPro" id="IPR007577">
    <property type="entry name" value="GlycoTrfase_DXD_sugar-bd_CS"/>
</dbReference>
<dbReference type="EMBL" id="CAJNDS010002102">
    <property type="protein sequence ID" value="CAE7327917.1"/>
    <property type="molecule type" value="Genomic_DNA"/>
</dbReference>
<dbReference type="PANTHER" id="PTHR32385">
    <property type="entry name" value="MANNOSYL PHOSPHORYLINOSITOL CERAMIDE SYNTHASE"/>
    <property type="match status" value="1"/>
</dbReference>
<dbReference type="InterPro" id="IPR029044">
    <property type="entry name" value="Nucleotide-diphossugar_trans"/>
</dbReference>
<comment type="caution">
    <text evidence="2">The sequence shown here is derived from an EMBL/GenBank/DDBJ whole genome shotgun (WGS) entry which is preliminary data.</text>
</comment>
<gene>
    <name evidence="2" type="primary">SUR1</name>
    <name evidence="2" type="ORF">SNAT2548_LOCUS17170</name>
</gene>
<dbReference type="GO" id="GO:0016020">
    <property type="term" value="C:membrane"/>
    <property type="evidence" value="ECO:0007669"/>
    <property type="project" value="GOC"/>
</dbReference>
<name>A0A812NWP4_9DINO</name>
<keyword evidence="3" id="KW-1185">Reference proteome</keyword>
<organism evidence="2 3">
    <name type="scientific">Symbiodinium natans</name>
    <dbReference type="NCBI Taxonomy" id="878477"/>
    <lineage>
        <taxon>Eukaryota</taxon>
        <taxon>Sar</taxon>
        <taxon>Alveolata</taxon>
        <taxon>Dinophyceae</taxon>
        <taxon>Suessiales</taxon>
        <taxon>Symbiodiniaceae</taxon>
        <taxon>Symbiodinium</taxon>
    </lineage>
</organism>
<protein>
    <submittedName>
        <fullName evidence="2">SUR1 protein</fullName>
    </submittedName>
</protein>
<reference evidence="2" key="1">
    <citation type="submission" date="2021-02" db="EMBL/GenBank/DDBJ databases">
        <authorList>
            <person name="Dougan E. K."/>
            <person name="Rhodes N."/>
            <person name="Thang M."/>
            <person name="Chan C."/>
        </authorList>
    </citation>
    <scope>NUCLEOTIDE SEQUENCE</scope>
</reference>
<dbReference type="SUPFAM" id="SSF53448">
    <property type="entry name" value="Nucleotide-diphospho-sugar transferases"/>
    <property type="match status" value="1"/>
</dbReference>
<dbReference type="GO" id="GO:0051999">
    <property type="term" value="P:mannosyl-inositol phosphorylceramide biosynthetic process"/>
    <property type="evidence" value="ECO:0007669"/>
    <property type="project" value="TreeGrafter"/>
</dbReference>
<dbReference type="Gene3D" id="3.90.550.20">
    <property type="match status" value="1"/>
</dbReference>
<evidence type="ECO:0000313" key="3">
    <source>
        <dbReference type="Proteomes" id="UP000604046"/>
    </source>
</evidence>
<evidence type="ECO:0000313" key="2">
    <source>
        <dbReference type="EMBL" id="CAE7327917.1"/>
    </source>
</evidence>
<dbReference type="AlphaFoldDB" id="A0A812NWP4"/>
<dbReference type="Pfam" id="PF04488">
    <property type="entry name" value="Gly_transf_sug"/>
    <property type="match status" value="1"/>
</dbReference>
<proteinExistence type="predicted"/>
<dbReference type="InterPro" id="IPR051706">
    <property type="entry name" value="Glycosyltransferase_domain"/>
</dbReference>
<evidence type="ECO:0000256" key="1">
    <source>
        <dbReference type="ARBA" id="ARBA00022679"/>
    </source>
</evidence>
<dbReference type="OrthoDB" id="433733at2759"/>
<accession>A0A812NWP4</accession>
<dbReference type="Proteomes" id="UP000604046">
    <property type="component" value="Unassembled WGS sequence"/>
</dbReference>
<dbReference type="PANTHER" id="PTHR32385:SF23">
    <property type="entry name" value="NUCLEOTIDE-DIPHOSPHO-SUGAR TRANSFERASE"/>
    <property type="match status" value="1"/>
</dbReference>
<sequence length="428" mass="48845">MAKDGFWPLRPKFPRAWAAGSQVLGLLTVASLLLGCNRGEEPLPITRIIHQQYRTASTSEWPPEWRSLSRLWRVHHPSWRWQFWTDADEARLFQEHLPEFVELYESIAGCLQAPISQADLSTYAILYVHGGVYADMDTGPLRALDELLAAAVRATGRHVALIVNIERPDDGLLEVRGVGGLTEPYSTDTDLMMATGPRHPFFYEALSSIRDYFTKHKEAVCGRDRSIATYDLMFLTAWGRLSMLARAWSPEGMNQTRLQFLESLFLREPVDATFAHLALHSLANLSVESLLLHPPPKSELRLERWLERMVRLQEQSSPRYLALPFSEERFGQLQVLQQAPDLLIAPVAVSPALPKAVLRELHLHCQGDVFCFERNISEEARRQLPNRDARQSWMLVFNDDNGIWEGSWDRPQQEAFRQAAASLPQTEL</sequence>